<dbReference type="GO" id="GO:0005886">
    <property type="term" value="C:plasma membrane"/>
    <property type="evidence" value="ECO:0007669"/>
    <property type="project" value="UniProtKB-SubCell"/>
</dbReference>
<feature type="transmembrane region" description="Helical" evidence="7">
    <location>
        <begin position="144"/>
        <end position="165"/>
    </location>
</feature>
<dbReference type="NCBIfam" id="TIGR00797">
    <property type="entry name" value="matE"/>
    <property type="match status" value="1"/>
</dbReference>
<feature type="transmembrane region" description="Helical" evidence="7">
    <location>
        <begin position="57"/>
        <end position="82"/>
    </location>
</feature>
<keyword evidence="4 7" id="KW-0812">Transmembrane</keyword>
<dbReference type="eggNOG" id="COG0534">
    <property type="taxonomic scope" value="Bacteria"/>
</dbReference>
<feature type="transmembrane region" description="Helical" evidence="7">
    <location>
        <begin position="103"/>
        <end position="124"/>
    </location>
</feature>
<feature type="transmembrane region" description="Helical" evidence="7">
    <location>
        <begin position="407"/>
        <end position="426"/>
    </location>
</feature>
<evidence type="ECO:0000256" key="4">
    <source>
        <dbReference type="ARBA" id="ARBA00022692"/>
    </source>
</evidence>
<feature type="transmembrane region" description="Helical" evidence="7">
    <location>
        <begin position="177"/>
        <end position="198"/>
    </location>
</feature>
<evidence type="ECO:0000256" key="1">
    <source>
        <dbReference type="ARBA" id="ARBA00004429"/>
    </source>
</evidence>
<protein>
    <submittedName>
        <fullName evidence="8">Sodium transporter</fullName>
    </submittedName>
</protein>
<dbReference type="PANTHER" id="PTHR43549">
    <property type="entry name" value="MULTIDRUG RESISTANCE PROTEIN YPNP-RELATED"/>
    <property type="match status" value="1"/>
</dbReference>
<sequence>MSKSASAPSSDTSAKLATGSVIGHLIGQTLPAIIGVSAIMSIGLVDAYFIGQLGSDALAAISFIFPITVALSSIGVGVMVGINSVVARALGEGDFERCARRANFGLIFAVLIGVVMGLVLFALLDPLFALMNAPDHLRPLILEYMQPYAIGFPLVLAIMGFNGVLRGQGEAKKTSIVSVSYAAANWVLDPLLITGAFGFEGYGIVGAAYATIIGYLIGVVVAFVLLRQTDLPFDPSLIREGSWVDPAVSILRVAGPAAFSNSINPIGLSVLTAVIATQGEAAVAAFGAAGRLQGIATVPLLALSGSIGAIVGQNWGAREYGRARKSALYAFGFCLVWGLALVAVTVPMAEWFAGFFSQDPKIIEQFALYIQIAAWGYAGFGVLIVSNGILNAIDRASFALSQSAARVFLVMLPFAWVFLASWGSAAVYSAELAANIFGGLTGGALAYWLLAKRAPDKHSS</sequence>
<dbReference type="Pfam" id="PF01554">
    <property type="entry name" value="MatE"/>
    <property type="match status" value="2"/>
</dbReference>
<feature type="transmembrane region" description="Helical" evidence="7">
    <location>
        <begin position="204"/>
        <end position="226"/>
    </location>
</feature>
<evidence type="ECO:0000256" key="7">
    <source>
        <dbReference type="SAM" id="Phobius"/>
    </source>
</evidence>
<name>A0A074MEB8_ERYLO</name>
<dbReference type="OrthoDB" id="9806302at2"/>
<keyword evidence="9" id="KW-1185">Reference proteome</keyword>
<dbReference type="RefSeq" id="WP_051699075.1">
    <property type="nucleotide sequence ID" value="NZ_JMIW01000003.1"/>
</dbReference>
<gene>
    <name evidence="8" type="ORF">EH31_08955</name>
</gene>
<dbReference type="GO" id="GO:0042910">
    <property type="term" value="F:xenobiotic transmembrane transporter activity"/>
    <property type="evidence" value="ECO:0007669"/>
    <property type="project" value="InterPro"/>
</dbReference>
<comment type="subcellular location">
    <subcellularLocation>
        <location evidence="1">Cell inner membrane</location>
        <topology evidence="1">Multi-pass membrane protein</topology>
    </subcellularLocation>
</comment>
<feature type="transmembrane region" description="Helical" evidence="7">
    <location>
        <begin position="366"/>
        <end position="386"/>
    </location>
</feature>
<keyword evidence="3" id="KW-1003">Cell membrane</keyword>
<keyword evidence="5 7" id="KW-1133">Transmembrane helix</keyword>
<organism evidence="8 9">
    <name type="scientific">Erythrobacter longus</name>
    <dbReference type="NCBI Taxonomy" id="1044"/>
    <lineage>
        <taxon>Bacteria</taxon>
        <taxon>Pseudomonadati</taxon>
        <taxon>Pseudomonadota</taxon>
        <taxon>Alphaproteobacteria</taxon>
        <taxon>Sphingomonadales</taxon>
        <taxon>Erythrobacteraceae</taxon>
        <taxon>Erythrobacter/Porphyrobacter group</taxon>
        <taxon>Erythrobacter</taxon>
    </lineage>
</organism>
<reference evidence="8 9" key="1">
    <citation type="submission" date="2014-04" db="EMBL/GenBank/DDBJ databases">
        <title>A comprehensive comparison of genomes of Erythrobacter spp. strains.</title>
        <authorList>
            <person name="Zheng Q."/>
        </authorList>
    </citation>
    <scope>NUCLEOTIDE SEQUENCE [LARGE SCALE GENOMIC DNA]</scope>
    <source>
        <strain evidence="8 9">DSM 6997</strain>
    </source>
</reference>
<evidence type="ECO:0000256" key="6">
    <source>
        <dbReference type="ARBA" id="ARBA00023136"/>
    </source>
</evidence>
<evidence type="ECO:0000256" key="2">
    <source>
        <dbReference type="ARBA" id="ARBA00022448"/>
    </source>
</evidence>
<dbReference type="Proteomes" id="UP000027647">
    <property type="component" value="Unassembled WGS sequence"/>
</dbReference>
<dbReference type="PIRSF" id="PIRSF006603">
    <property type="entry name" value="DinF"/>
    <property type="match status" value="1"/>
</dbReference>
<evidence type="ECO:0000313" key="8">
    <source>
        <dbReference type="EMBL" id="KEO90208.1"/>
    </source>
</evidence>
<dbReference type="EMBL" id="JMIW01000003">
    <property type="protein sequence ID" value="KEO90208.1"/>
    <property type="molecule type" value="Genomic_DNA"/>
</dbReference>
<dbReference type="InterPro" id="IPR002528">
    <property type="entry name" value="MATE_fam"/>
</dbReference>
<evidence type="ECO:0000256" key="3">
    <source>
        <dbReference type="ARBA" id="ARBA00022475"/>
    </source>
</evidence>
<proteinExistence type="predicted"/>
<evidence type="ECO:0000313" key="9">
    <source>
        <dbReference type="Proteomes" id="UP000027647"/>
    </source>
</evidence>
<evidence type="ECO:0000256" key="5">
    <source>
        <dbReference type="ARBA" id="ARBA00022989"/>
    </source>
</evidence>
<feature type="transmembrane region" description="Helical" evidence="7">
    <location>
        <begin position="327"/>
        <end position="346"/>
    </location>
</feature>
<comment type="caution">
    <text evidence="8">The sequence shown here is derived from an EMBL/GenBank/DDBJ whole genome shotgun (WGS) entry which is preliminary data.</text>
</comment>
<dbReference type="GO" id="GO:0015297">
    <property type="term" value="F:antiporter activity"/>
    <property type="evidence" value="ECO:0007669"/>
    <property type="project" value="InterPro"/>
</dbReference>
<keyword evidence="2" id="KW-0813">Transport</keyword>
<feature type="transmembrane region" description="Helical" evidence="7">
    <location>
        <begin position="432"/>
        <end position="450"/>
    </location>
</feature>
<accession>A0A074MEB8</accession>
<dbReference type="STRING" id="1044.EH31_08955"/>
<keyword evidence="6 7" id="KW-0472">Membrane</keyword>
<dbReference type="AlphaFoldDB" id="A0A074MEB8"/>
<feature type="transmembrane region" description="Helical" evidence="7">
    <location>
        <begin position="21"/>
        <end position="45"/>
    </location>
</feature>
<dbReference type="PANTHER" id="PTHR43549:SF3">
    <property type="entry name" value="MULTIDRUG RESISTANCE PROTEIN YPNP-RELATED"/>
    <property type="match status" value="1"/>
</dbReference>
<dbReference type="InterPro" id="IPR048279">
    <property type="entry name" value="MdtK-like"/>
</dbReference>
<dbReference type="InterPro" id="IPR052031">
    <property type="entry name" value="Membrane_Transporter-Flippase"/>
</dbReference>